<evidence type="ECO:0000256" key="10">
    <source>
        <dbReference type="ARBA" id="ARBA00023065"/>
    </source>
</evidence>
<keyword evidence="10" id="KW-0406">Ion transport</keyword>
<dbReference type="GO" id="GO:0036444">
    <property type="term" value="P:calcium import into the mitochondrion"/>
    <property type="evidence" value="ECO:0007669"/>
    <property type="project" value="UniProtKB-ARBA"/>
</dbReference>
<name>A0AAF5DN04_STRER</name>
<feature type="domain" description="EF-hand" evidence="14">
    <location>
        <begin position="465"/>
        <end position="500"/>
    </location>
</feature>
<dbReference type="InterPro" id="IPR039800">
    <property type="entry name" value="MICU1/2/3"/>
</dbReference>
<evidence type="ECO:0000256" key="4">
    <source>
        <dbReference type="ARBA" id="ARBA00022568"/>
    </source>
</evidence>
<organism evidence="15 16">
    <name type="scientific">Strongyloides stercoralis</name>
    <name type="common">Threadworm</name>
    <dbReference type="NCBI Taxonomy" id="6248"/>
    <lineage>
        <taxon>Eukaryota</taxon>
        <taxon>Metazoa</taxon>
        <taxon>Ecdysozoa</taxon>
        <taxon>Nematoda</taxon>
        <taxon>Chromadorea</taxon>
        <taxon>Rhabditida</taxon>
        <taxon>Tylenchina</taxon>
        <taxon>Panagrolaimomorpha</taxon>
        <taxon>Strongyloidoidea</taxon>
        <taxon>Strongyloididae</taxon>
        <taxon>Strongyloides</taxon>
    </lineage>
</organism>
<keyword evidence="6" id="KW-0677">Repeat</keyword>
<feature type="domain" description="EF-hand" evidence="14">
    <location>
        <begin position="267"/>
        <end position="302"/>
    </location>
</feature>
<dbReference type="CDD" id="cd15900">
    <property type="entry name" value="EFh_MICU"/>
    <property type="match status" value="1"/>
</dbReference>
<dbReference type="Pfam" id="PF13833">
    <property type="entry name" value="EF-hand_8"/>
    <property type="match status" value="2"/>
</dbReference>
<evidence type="ECO:0000256" key="5">
    <source>
        <dbReference type="ARBA" id="ARBA00022723"/>
    </source>
</evidence>
<evidence type="ECO:0000313" key="16">
    <source>
        <dbReference type="WBParaSite" id="TCONS_00015424.p1"/>
    </source>
</evidence>
<evidence type="ECO:0000256" key="2">
    <source>
        <dbReference type="ARBA" id="ARBA00004569"/>
    </source>
</evidence>
<dbReference type="PANTHER" id="PTHR12294:SF1">
    <property type="entry name" value="CALCIUM UPTAKE PROTEIN 1, MITOCHONDRIAL"/>
    <property type="match status" value="1"/>
</dbReference>
<keyword evidence="3" id="KW-0813">Transport</keyword>
<dbReference type="InterPro" id="IPR018247">
    <property type="entry name" value="EF_Hand_1_Ca_BS"/>
</dbReference>
<keyword evidence="7" id="KW-0999">Mitochondrion inner membrane</keyword>
<keyword evidence="11" id="KW-0496">Mitochondrion</keyword>
<evidence type="ECO:0000256" key="8">
    <source>
        <dbReference type="ARBA" id="ARBA00022837"/>
    </source>
</evidence>
<dbReference type="SMART" id="SM00054">
    <property type="entry name" value="EFh"/>
    <property type="match status" value="2"/>
</dbReference>
<evidence type="ECO:0000256" key="6">
    <source>
        <dbReference type="ARBA" id="ARBA00022737"/>
    </source>
</evidence>
<dbReference type="PANTHER" id="PTHR12294">
    <property type="entry name" value="EF HAND DOMAIN FAMILY A1,A2-RELATED"/>
    <property type="match status" value="1"/>
</dbReference>
<accession>A0AAF5DN04</accession>
<evidence type="ECO:0000259" key="14">
    <source>
        <dbReference type="PROSITE" id="PS50222"/>
    </source>
</evidence>
<dbReference type="InterPro" id="IPR011992">
    <property type="entry name" value="EF-hand-dom_pair"/>
</dbReference>
<keyword evidence="9" id="KW-0809">Transit peptide</keyword>
<keyword evidence="5" id="KW-0479">Metal-binding</keyword>
<evidence type="ECO:0000256" key="3">
    <source>
        <dbReference type="ARBA" id="ARBA00022448"/>
    </source>
</evidence>
<evidence type="ECO:0000256" key="12">
    <source>
        <dbReference type="ARBA" id="ARBA00023136"/>
    </source>
</evidence>
<dbReference type="WBParaSite" id="TCONS_00015424.p1">
    <property type="protein sequence ID" value="TCONS_00015424.p1"/>
    <property type="gene ID" value="XLOC_009753"/>
</dbReference>
<dbReference type="GO" id="GO:0005509">
    <property type="term" value="F:calcium ion binding"/>
    <property type="evidence" value="ECO:0007669"/>
    <property type="project" value="InterPro"/>
</dbReference>
<evidence type="ECO:0000256" key="11">
    <source>
        <dbReference type="ARBA" id="ARBA00023128"/>
    </source>
</evidence>
<dbReference type="Gene3D" id="1.10.238.10">
    <property type="entry name" value="EF-hand"/>
    <property type="match status" value="1"/>
</dbReference>
<dbReference type="InterPro" id="IPR006769">
    <property type="entry name" value="MCU_C"/>
</dbReference>
<sequence>CIMLSNVFRITSRNKQNLFICNNLIRNHFYFNLNGIEKSNQNNNNNCMKLSPLLNKNDFNTKLKNKQFNNSQLSISNNVIIFNSLSKWKNILIYLSILLGSLTIDRILNLNCINIPLKTAYSLEQEVAKEAEEDNLINNEPVRKKKKIGFRERRIIEYENRLRAFSTPEKIFRYFATLKVAGDESQVSMTPLASRFSDIYMTPEDFVRSITPGVMQPKNLGLDKYQIYHPDKHKHEFSDKKSIFYKLGEHGLINYHDYLFLLTLISTPPQEFLLAFKIFDLNGDGELDEEEFFEVQELVLSQTMVGQGIQRSGSIGCNAKKCVNSALTLYFFGKDGKQKLSIEKFLKFQAQLHRDILKIEFERRDPESYKEDKGVISEVSFSELLLIHACLTEKRKKRMMKRVKKAYKNKPDKVGVTWDEVVAFFHFLYYIDEVDLSLEYYKLAGASLNKKMIKKVAQKVANVELTDNVVDIVITLFDEDNDGCLSHKEFISVMKERVKRGLESPRDTGLFRFFDALSSCIKQQWDFKYHFNLTFNYLTITYHFKIVIHINVLIQMFLQNKIITIGKVSIKKCCLLSTQAIPITTTQKNGDINLRFEKGLPIVTVPLPSRKELCQFILRPVSDNVGTLCNSLSLEDKGIDFVAAYSIDGTRIANSTSIEHLLLFEKFNLRINDFVYTVVIPNNKNDYSLKTNEKAKTLDDLKLLIASLHASLNLEDFKISREKQLLKQLEKVTIELKPLEIIKNHIERECDKRSERVLWSFFMFLGLETGIFARLTWWEYSWDIMEPITYFATHSTVIGTFAYYLITRQPFEYSTLHGRTFSKKFHKLAKKYNFDYKKYNALKEHEKKINYDLERLRDPLNQQLPFQCLNTDDNILDKFKK</sequence>
<proteinExistence type="inferred from homology"/>
<dbReference type="InterPro" id="IPR002048">
    <property type="entry name" value="EF_hand_dom"/>
</dbReference>
<dbReference type="PROSITE" id="PS50222">
    <property type="entry name" value="EF_HAND_2"/>
    <property type="match status" value="2"/>
</dbReference>
<dbReference type="GO" id="GO:0051560">
    <property type="term" value="P:mitochondrial calcium ion homeostasis"/>
    <property type="evidence" value="ECO:0007669"/>
    <property type="project" value="TreeGrafter"/>
</dbReference>
<dbReference type="GO" id="GO:1990246">
    <property type="term" value="C:uniplex complex"/>
    <property type="evidence" value="ECO:0007669"/>
    <property type="project" value="TreeGrafter"/>
</dbReference>
<keyword evidence="15" id="KW-1185">Reference proteome</keyword>
<protein>
    <recommendedName>
        <fullName evidence="14">EF-hand domain-containing protein</fullName>
    </recommendedName>
</protein>
<evidence type="ECO:0000313" key="15">
    <source>
        <dbReference type="Proteomes" id="UP000035681"/>
    </source>
</evidence>
<dbReference type="SUPFAM" id="SSF47473">
    <property type="entry name" value="EF-hand"/>
    <property type="match status" value="2"/>
</dbReference>
<dbReference type="Pfam" id="PF04678">
    <property type="entry name" value="MCU"/>
    <property type="match status" value="1"/>
</dbReference>
<evidence type="ECO:0000256" key="9">
    <source>
        <dbReference type="ARBA" id="ARBA00022946"/>
    </source>
</evidence>
<evidence type="ECO:0000256" key="7">
    <source>
        <dbReference type="ARBA" id="ARBA00022792"/>
    </source>
</evidence>
<comment type="subcellular location">
    <subcellularLocation>
        <location evidence="1">Mitochondrion inner membrane</location>
    </subcellularLocation>
    <subcellularLocation>
        <location evidence="2">Mitochondrion intermembrane space</location>
    </subcellularLocation>
</comment>
<evidence type="ECO:0000256" key="1">
    <source>
        <dbReference type="ARBA" id="ARBA00004273"/>
    </source>
</evidence>
<dbReference type="AlphaFoldDB" id="A0AAF5DN04"/>
<reference evidence="16" key="1">
    <citation type="submission" date="2024-02" db="UniProtKB">
        <authorList>
            <consortium name="WormBaseParasite"/>
        </authorList>
    </citation>
    <scope>IDENTIFICATION</scope>
</reference>
<dbReference type="Proteomes" id="UP000035681">
    <property type="component" value="Unplaced"/>
</dbReference>
<evidence type="ECO:0000256" key="13">
    <source>
        <dbReference type="ARBA" id="ARBA00038333"/>
    </source>
</evidence>
<keyword evidence="12" id="KW-0472">Membrane</keyword>
<dbReference type="PROSITE" id="PS00018">
    <property type="entry name" value="EF_HAND_1"/>
    <property type="match status" value="2"/>
</dbReference>
<dbReference type="GO" id="GO:0005758">
    <property type="term" value="C:mitochondrial intermembrane space"/>
    <property type="evidence" value="ECO:0007669"/>
    <property type="project" value="UniProtKB-SubCell"/>
</dbReference>
<keyword evidence="8" id="KW-0106">Calcium</keyword>
<keyword evidence="4" id="KW-0109">Calcium transport</keyword>
<comment type="similarity">
    <text evidence="13">Belongs to the MICU1 family. MICU1 subfamily.</text>
</comment>